<keyword evidence="4" id="KW-1185">Reference proteome</keyword>
<feature type="region of interest" description="Disordered" evidence="1">
    <location>
        <begin position="27"/>
        <end position="110"/>
    </location>
</feature>
<organism evidence="3 4">
    <name type="scientific">Drosophila virilis</name>
    <name type="common">Fruit fly</name>
    <dbReference type="NCBI Taxonomy" id="7244"/>
    <lineage>
        <taxon>Eukaryota</taxon>
        <taxon>Metazoa</taxon>
        <taxon>Ecdysozoa</taxon>
        <taxon>Arthropoda</taxon>
        <taxon>Hexapoda</taxon>
        <taxon>Insecta</taxon>
        <taxon>Pterygota</taxon>
        <taxon>Neoptera</taxon>
        <taxon>Endopterygota</taxon>
        <taxon>Diptera</taxon>
        <taxon>Brachycera</taxon>
        <taxon>Muscomorpha</taxon>
        <taxon>Ephydroidea</taxon>
        <taxon>Drosophilidae</taxon>
        <taxon>Drosophila</taxon>
    </lineage>
</organism>
<dbReference type="Proteomes" id="UP000008792">
    <property type="component" value="Unassembled WGS sequence"/>
</dbReference>
<name>A0A0Q9WJZ8_DROVI</name>
<feature type="compositionally biased region" description="Basic and acidic residues" evidence="1">
    <location>
        <begin position="65"/>
        <end position="76"/>
    </location>
</feature>
<feature type="compositionally biased region" description="Low complexity" evidence="1">
    <location>
        <begin position="97"/>
        <end position="110"/>
    </location>
</feature>
<sequence>MLAMARAQLLICCLWLVLGSKYVHMSPCKEHGSHRKQDVDYQEDGQRRHGKTKELSIKIKVYQPENEHENPCHTNEESDCEQSENGENQQDNRNENQQENQLENQPQNQNPEQLNDFLWIFKYISHWQLPLPTYTNSQVSSLRIETSTGTPDNSGESQPKATAIPPAYGGCLAFCP</sequence>
<feature type="chain" id="PRO_5006386835" evidence="2">
    <location>
        <begin position="20"/>
        <end position="176"/>
    </location>
</feature>
<protein>
    <submittedName>
        <fullName evidence="3">Uncharacterized protein</fullName>
    </submittedName>
</protein>
<reference evidence="3 4" key="1">
    <citation type="journal article" date="2007" name="Nature">
        <title>Evolution of genes and genomes on the Drosophila phylogeny.</title>
        <authorList>
            <consortium name="Drosophila 12 Genomes Consortium"/>
            <person name="Clark A.G."/>
            <person name="Eisen M.B."/>
            <person name="Smith D.R."/>
            <person name="Bergman C.M."/>
            <person name="Oliver B."/>
            <person name="Markow T.A."/>
            <person name="Kaufman T.C."/>
            <person name="Kellis M."/>
            <person name="Gelbart W."/>
            <person name="Iyer V.N."/>
            <person name="Pollard D.A."/>
            <person name="Sackton T.B."/>
            <person name="Larracuente A.M."/>
            <person name="Singh N.D."/>
            <person name="Abad J.P."/>
            <person name="Abt D.N."/>
            <person name="Adryan B."/>
            <person name="Aguade M."/>
            <person name="Akashi H."/>
            <person name="Anderson W.W."/>
            <person name="Aquadro C.F."/>
            <person name="Ardell D.H."/>
            <person name="Arguello R."/>
            <person name="Artieri C.G."/>
            <person name="Barbash D.A."/>
            <person name="Barker D."/>
            <person name="Barsanti P."/>
            <person name="Batterham P."/>
            <person name="Batzoglou S."/>
            <person name="Begun D."/>
            <person name="Bhutkar A."/>
            <person name="Blanco E."/>
            <person name="Bosak S.A."/>
            <person name="Bradley R.K."/>
            <person name="Brand A.D."/>
            <person name="Brent M.R."/>
            <person name="Brooks A.N."/>
            <person name="Brown R.H."/>
            <person name="Butlin R.K."/>
            <person name="Caggese C."/>
            <person name="Calvi B.R."/>
            <person name="Bernardo de Carvalho A."/>
            <person name="Caspi A."/>
            <person name="Castrezana S."/>
            <person name="Celniker S.E."/>
            <person name="Chang J.L."/>
            <person name="Chapple C."/>
            <person name="Chatterji S."/>
            <person name="Chinwalla A."/>
            <person name="Civetta A."/>
            <person name="Clifton S.W."/>
            <person name="Comeron J.M."/>
            <person name="Costello J.C."/>
            <person name="Coyne J.A."/>
            <person name="Daub J."/>
            <person name="David R.G."/>
            <person name="Delcher A.L."/>
            <person name="Delehaunty K."/>
            <person name="Do C.B."/>
            <person name="Ebling H."/>
            <person name="Edwards K."/>
            <person name="Eickbush T."/>
            <person name="Evans J.D."/>
            <person name="Filipski A."/>
            <person name="Findeiss S."/>
            <person name="Freyhult E."/>
            <person name="Fulton L."/>
            <person name="Fulton R."/>
            <person name="Garcia A.C."/>
            <person name="Gardiner A."/>
            <person name="Garfield D.A."/>
            <person name="Garvin B.E."/>
            <person name="Gibson G."/>
            <person name="Gilbert D."/>
            <person name="Gnerre S."/>
            <person name="Godfrey J."/>
            <person name="Good R."/>
            <person name="Gotea V."/>
            <person name="Gravely B."/>
            <person name="Greenberg A.J."/>
            <person name="Griffiths-Jones S."/>
            <person name="Gross S."/>
            <person name="Guigo R."/>
            <person name="Gustafson E.A."/>
            <person name="Haerty W."/>
            <person name="Hahn M.W."/>
            <person name="Halligan D.L."/>
            <person name="Halpern A.L."/>
            <person name="Halter G.M."/>
            <person name="Han M.V."/>
            <person name="Heger A."/>
            <person name="Hillier L."/>
            <person name="Hinrichs A.S."/>
            <person name="Holmes I."/>
            <person name="Hoskins R.A."/>
            <person name="Hubisz M.J."/>
            <person name="Hultmark D."/>
            <person name="Huntley M.A."/>
            <person name="Jaffe D.B."/>
            <person name="Jagadeeshan S."/>
            <person name="Jeck W.R."/>
            <person name="Johnson J."/>
            <person name="Jones C.D."/>
            <person name="Jordan W.C."/>
            <person name="Karpen G.H."/>
            <person name="Kataoka E."/>
            <person name="Keightley P.D."/>
            <person name="Kheradpour P."/>
            <person name="Kirkness E.F."/>
            <person name="Koerich L.B."/>
            <person name="Kristiansen K."/>
            <person name="Kudrna D."/>
            <person name="Kulathinal R.J."/>
            <person name="Kumar S."/>
            <person name="Kwok R."/>
            <person name="Lander E."/>
            <person name="Langley C.H."/>
            <person name="Lapoint R."/>
            <person name="Lazzaro B.P."/>
            <person name="Lee S.J."/>
            <person name="Levesque L."/>
            <person name="Li R."/>
            <person name="Lin C.F."/>
            <person name="Lin M.F."/>
            <person name="Lindblad-Toh K."/>
            <person name="Llopart A."/>
            <person name="Long M."/>
            <person name="Low L."/>
            <person name="Lozovsky E."/>
            <person name="Lu J."/>
            <person name="Luo M."/>
            <person name="Machado C.A."/>
            <person name="Makalowski W."/>
            <person name="Marzo M."/>
            <person name="Matsuda M."/>
            <person name="Matzkin L."/>
            <person name="McAllister B."/>
            <person name="McBride C.S."/>
            <person name="McKernan B."/>
            <person name="McKernan K."/>
            <person name="Mendez-Lago M."/>
            <person name="Minx P."/>
            <person name="Mollenhauer M.U."/>
            <person name="Montooth K."/>
            <person name="Mount S.M."/>
            <person name="Mu X."/>
            <person name="Myers E."/>
            <person name="Negre B."/>
            <person name="Newfeld S."/>
            <person name="Nielsen R."/>
            <person name="Noor M.A."/>
            <person name="O'Grady P."/>
            <person name="Pachter L."/>
            <person name="Papaceit M."/>
            <person name="Parisi M.J."/>
            <person name="Parisi M."/>
            <person name="Parts L."/>
            <person name="Pedersen J.S."/>
            <person name="Pesole G."/>
            <person name="Phillippy A.M."/>
            <person name="Ponting C.P."/>
            <person name="Pop M."/>
            <person name="Porcelli D."/>
            <person name="Powell J.R."/>
            <person name="Prohaska S."/>
            <person name="Pruitt K."/>
            <person name="Puig M."/>
            <person name="Quesneville H."/>
            <person name="Ram K.R."/>
            <person name="Rand D."/>
            <person name="Rasmussen M.D."/>
            <person name="Reed L.K."/>
            <person name="Reenan R."/>
            <person name="Reily A."/>
            <person name="Remington K.A."/>
            <person name="Rieger T.T."/>
            <person name="Ritchie M.G."/>
            <person name="Robin C."/>
            <person name="Rogers Y.H."/>
            <person name="Rohde C."/>
            <person name="Rozas J."/>
            <person name="Rubenfield M.J."/>
            <person name="Ruiz A."/>
            <person name="Russo S."/>
            <person name="Salzberg S.L."/>
            <person name="Sanchez-Gracia A."/>
            <person name="Saranga D.J."/>
            <person name="Sato H."/>
            <person name="Schaeffer S.W."/>
            <person name="Schatz M.C."/>
            <person name="Schlenke T."/>
            <person name="Schwartz R."/>
            <person name="Segarra C."/>
            <person name="Singh R.S."/>
            <person name="Sirot L."/>
            <person name="Sirota M."/>
            <person name="Sisneros N.B."/>
            <person name="Smith C.D."/>
            <person name="Smith T.F."/>
            <person name="Spieth J."/>
            <person name="Stage D.E."/>
            <person name="Stark A."/>
            <person name="Stephan W."/>
            <person name="Strausberg R.L."/>
            <person name="Strempel S."/>
            <person name="Sturgill D."/>
            <person name="Sutton G."/>
            <person name="Sutton G.G."/>
            <person name="Tao W."/>
            <person name="Teichmann S."/>
            <person name="Tobari Y.N."/>
            <person name="Tomimura Y."/>
            <person name="Tsolas J.M."/>
            <person name="Valente V.L."/>
            <person name="Venter E."/>
            <person name="Venter J.C."/>
            <person name="Vicario S."/>
            <person name="Vieira F.G."/>
            <person name="Vilella A.J."/>
            <person name="Villasante A."/>
            <person name="Walenz B."/>
            <person name="Wang J."/>
            <person name="Wasserman M."/>
            <person name="Watts T."/>
            <person name="Wilson D."/>
            <person name="Wilson R.K."/>
            <person name="Wing R.A."/>
            <person name="Wolfner M.F."/>
            <person name="Wong A."/>
            <person name="Wong G.K."/>
            <person name="Wu C.I."/>
            <person name="Wu G."/>
            <person name="Yamamoto D."/>
            <person name="Yang H.P."/>
            <person name="Yang S.P."/>
            <person name="Yorke J.A."/>
            <person name="Yoshida K."/>
            <person name="Zdobnov E."/>
            <person name="Zhang P."/>
            <person name="Zhang Y."/>
            <person name="Zimin A.V."/>
            <person name="Baldwin J."/>
            <person name="Abdouelleil A."/>
            <person name="Abdulkadir J."/>
            <person name="Abebe A."/>
            <person name="Abera B."/>
            <person name="Abreu J."/>
            <person name="Acer S.C."/>
            <person name="Aftuck L."/>
            <person name="Alexander A."/>
            <person name="An P."/>
            <person name="Anderson E."/>
            <person name="Anderson S."/>
            <person name="Arachi H."/>
            <person name="Azer M."/>
            <person name="Bachantsang P."/>
            <person name="Barry A."/>
            <person name="Bayul T."/>
            <person name="Berlin A."/>
            <person name="Bessette D."/>
            <person name="Bloom T."/>
            <person name="Blye J."/>
            <person name="Boguslavskiy L."/>
            <person name="Bonnet C."/>
            <person name="Boukhgalter B."/>
            <person name="Bourzgui I."/>
            <person name="Brown A."/>
            <person name="Cahill P."/>
            <person name="Channer S."/>
            <person name="Cheshatsang Y."/>
            <person name="Chuda L."/>
            <person name="Citroen M."/>
            <person name="Collymore A."/>
            <person name="Cooke P."/>
            <person name="Costello M."/>
            <person name="D'Aco K."/>
            <person name="Daza R."/>
            <person name="De Haan G."/>
            <person name="DeGray S."/>
            <person name="DeMaso C."/>
            <person name="Dhargay N."/>
            <person name="Dooley K."/>
            <person name="Dooley E."/>
            <person name="Doricent M."/>
            <person name="Dorje P."/>
            <person name="Dorjee K."/>
            <person name="Dupes A."/>
            <person name="Elong R."/>
            <person name="Falk J."/>
            <person name="Farina A."/>
            <person name="Faro S."/>
            <person name="Ferguson D."/>
            <person name="Fisher S."/>
            <person name="Foley C.D."/>
            <person name="Franke A."/>
            <person name="Friedrich D."/>
            <person name="Gadbois L."/>
            <person name="Gearin G."/>
            <person name="Gearin C.R."/>
            <person name="Giannoukos G."/>
            <person name="Goode T."/>
            <person name="Graham J."/>
            <person name="Grandbois E."/>
            <person name="Grewal S."/>
            <person name="Gyaltsen K."/>
            <person name="Hafez N."/>
            <person name="Hagos B."/>
            <person name="Hall J."/>
            <person name="Henson C."/>
            <person name="Hollinger A."/>
            <person name="Honan T."/>
            <person name="Huard M.D."/>
            <person name="Hughes L."/>
            <person name="Hurhula B."/>
            <person name="Husby M.E."/>
            <person name="Kamat A."/>
            <person name="Kanga B."/>
            <person name="Kashin S."/>
            <person name="Khazanovich D."/>
            <person name="Kisner P."/>
            <person name="Lance K."/>
            <person name="Lara M."/>
            <person name="Lee W."/>
            <person name="Lennon N."/>
            <person name="Letendre F."/>
            <person name="LeVine R."/>
            <person name="Lipovsky A."/>
            <person name="Liu X."/>
            <person name="Liu J."/>
            <person name="Liu S."/>
            <person name="Lokyitsang T."/>
            <person name="Lokyitsang Y."/>
            <person name="Lubonja R."/>
            <person name="Lui A."/>
            <person name="MacDonald P."/>
            <person name="Magnisalis V."/>
            <person name="Maru K."/>
            <person name="Matthews C."/>
            <person name="McCusker W."/>
            <person name="McDonough S."/>
            <person name="Mehta T."/>
            <person name="Meldrim J."/>
            <person name="Meneus L."/>
            <person name="Mihai O."/>
            <person name="Mihalev A."/>
            <person name="Mihova T."/>
            <person name="Mittelman R."/>
            <person name="Mlenga V."/>
            <person name="Montmayeur A."/>
            <person name="Mulrain L."/>
            <person name="Navidi A."/>
            <person name="Naylor J."/>
            <person name="Negash T."/>
            <person name="Nguyen T."/>
            <person name="Nguyen N."/>
            <person name="Nicol R."/>
            <person name="Norbu C."/>
            <person name="Norbu N."/>
            <person name="Novod N."/>
            <person name="O'Neill B."/>
            <person name="Osman S."/>
            <person name="Markiewicz E."/>
            <person name="Oyono O.L."/>
            <person name="Patti C."/>
            <person name="Phunkhang P."/>
            <person name="Pierre F."/>
            <person name="Priest M."/>
            <person name="Raghuraman S."/>
            <person name="Rege F."/>
            <person name="Reyes R."/>
            <person name="Rise C."/>
            <person name="Rogov P."/>
            <person name="Ross K."/>
            <person name="Ryan E."/>
            <person name="Settipalli S."/>
            <person name="Shea T."/>
            <person name="Sherpa N."/>
            <person name="Shi L."/>
            <person name="Shih D."/>
            <person name="Sparrow T."/>
            <person name="Spaulding J."/>
            <person name="Stalker J."/>
            <person name="Stange-Thomann N."/>
            <person name="Stavropoulos S."/>
            <person name="Stone C."/>
            <person name="Strader C."/>
            <person name="Tesfaye S."/>
            <person name="Thomson T."/>
            <person name="Thoulutsang Y."/>
            <person name="Thoulutsang D."/>
            <person name="Topham K."/>
            <person name="Topping I."/>
            <person name="Tsamla T."/>
            <person name="Vassiliev H."/>
            <person name="Vo A."/>
            <person name="Wangchuk T."/>
            <person name="Wangdi T."/>
            <person name="Weiand M."/>
            <person name="Wilkinson J."/>
            <person name="Wilson A."/>
            <person name="Yadav S."/>
            <person name="Young G."/>
            <person name="Yu Q."/>
            <person name="Zembek L."/>
            <person name="Zhong D."/>
            <person name="Zimmer A."/>
            <person name="Zwirko Z."/>
            <person name="Jaffe D.B."/>
            <person name="Alvarez P."/>
            <person name="Brockman W."/>
            <person name="Butler J."/>
            <person name="Chin C."/>
            <person name="Gnerre S."/>
            <person name="Grabherr M."/>
            <person name="Kleber M."/>
            <person name="Mauceli E."/>
            <person name="MacCallum I."/>
        </authorList>
    </citation>
    <scope>NUCLEOTIDE SEQUENCE [LARGE SCALE GENOMIC DNA]</scope>
    <source>
        <strain evidence="4">Tucson 15010-1051.87</strain>
    </source>
</reference>
<evidence type="ECO:0000256" key="2">
    <source>
        <dbReference type="SAM" id="SignalP"/>
    </source>
</evidence>
<evidence type="ECO:0000313" key="4">
    <source>
        <dbReference type="Proteomes" id="UP000008792"/>
    </source>
</evidence>
<dbReference type="EMBL" id="CH940649">
    <property type="protein sequence ID" value="KRF81211.1"/>
    <property type="molecule type" value="Genomic_DNA"/>
</dbReference>
<feature type="compositionally biased region" description="Basic and acidic residues" evidence="1">
    <location>
        <begin position="27"/>
        <end position="57"/>
    </location>
</feature>
<keyword evidence="2" id="KW-0732">Signal</keyword>
<evidence type="ECO:0000313" key="3">
    <source>
        <dbReference type="EMBL" id="KRF81211.1"/>
    </source>
</evidence>
<dbReference type="AlphaFoldDB" id="A0A0Q9WJZ8"/>
<accession>A0A0Q9WJZ8</accession>
<evidence type="ECO:0000256" key="1">
    <source>
        <dbReference type="SAM" id="MobiDB-lite"/>
    </source>
</evidence>
<dbReference type="InParanoid" id="A0A0Q9WJZ8"/>
<dbReference type="KEGG" id="dvi:6628283"/>
<gene>
    <name evidence="3" type="primary">Dvir\GJ12052</name>
    <name evidence="3" type="ORF">Dvir_GJ12052</name>
</gene>
<proteinExistence type="predicted"/>
<feature type="signal peptide" evidence="2">
    <location>
        <begin position="1"/>
        <end position="19"/>
    </location>
</feature>